<name>A0A2P5DY56_PARAD</name>
<proteinExistence type="predicted"/>
<evidence type="ECO:0000313" key="2">
    <source>
        <dbReference type="Proteomes" id="UP000237105"/>
    </source>
</evidence>
<reference evidence="2" key="1">
    <citation type="submission" date="2016-06" db="EMBL/GenBank/DDBJ databases">
        <title>Parallel loss of symbiosis genes in relatives of nitrogen-fixing non-legume Parasponia.</title>
        <authorList>
            <person name="Van Velzen R."/>
            <person name="Holmer R."/>
            <person name="Bu F."/>
            <person name="Rutten L."/>
            <person name="Van Zeijl A."/>
            <person name="Liu W."/>
            <person name="Santuari L."/>
            <person name="Cao Q."/>
            <person name="Sharma T."/>
            <person name="Shen D."/>
            <person name="Roswanjaya Y."/>
            <person name="Wardhani T."/>
            <person name="Kalhor M.S."/>
            <person name="Jansen J."/>
            <person name="Van den Hoogen J."/>
            <person name="Gungor B."/>
            <person name="Hartog M."/>
            <person name="Hontelez J."/>
            <person name="Verver J."/>
            <person name="Yang W.-C."/>
            <person name="Schijlen E."/>
            <person name="Repin R."/>
            <person name="Schilthuizen M."/>
            <person name="Schranz E."/>
            <person name="Heidstra R."/>
            <person name="Miyata K."/>
            <person name="Fedorova E."/>
            <person name="Kohlen W."/>
            <person name="Bisseling T."/>
            <person name="Smit S."/>
            <person name="Geurts R."/>
        </authorList>
    </citation>
    <scope>NUCLEOTIDE SEQUENCE [LARGE SCALE GENOMIC DNA]</scope>
    <source>
        <strain evidence="2">cv. WU1-14</strain>
    </source>
</reference>
<dbReference type="AlphaFoldDB" id="A0A2P5DY56"/>
<gene>
    <name evidence="1" type="ORF">PanWU01x14_022070</name>
</gene>
<keyword evidence="2" id="KW-1185">Reference proteome</keyword>
<comment type="caution">
    <text evidence="1">The sequence shown here is derived from an EMBL/GenBank/DDBJ whole genome shotgun (WGS) entry which is preliminary data.</text>
</comment>
<dbReference type="EMBL" id="JXTB01000010">
    <property type="protein sequence ID" value="PON78225.1"/>
    <property type="molecule type" value="Genomic_DNA"/>
</dbReference>
<dbReference type="Proteomes" id="UP000237105">
    <property type="component" value="Unassembled WGS sequence"/>
</dbReference>
<sequence length="59" mass="6984">MRCTRSWEHFPLDLEIERMLREIRRVKNRQANPPALMGDQDETKPLRDYAVPLMDGLSS</sequence>
<feature type="non-terminal residue" evidence="1">
    <location>
        <position position="59"/>
    </location>
</feature>
<organism evidence="1 2">
    <name type="scientific">Parasponia andersonii</name>
    <name type="common">Sponia andersonii</name>
    <dbReference type="NCBI Taxonomy" id="3476"/>
    <lineage>
        <taxon>Eukaryota</taxon>
        <taxon>Viridiplantae</taxon>
        <taxon>Streptophyta</taxon>
        <taxon>Embryophyta</taxon>
        <taxon>Tracheophyta</taxon>
        <taxon>Spermatophyta</taxon>
        <taxon>Magnoliopsida</taxon>
        <taxon>eudicotyledons</taxon>
        <taxon>Gunneridae</taxon>
        <taxon>Pentapetalae</taxon>
        <taxon>rosids</taxon>
        <taxon>fabids</taxon>
        <taxon>Rosales</taxon>
        <taxon>Cannabaceae</taxon>
        <taxon>Parasponia</taxon>
    </lineage>
</organism>
<protein>
    <submittedName>
        <fullName evidence="1">Uncharacterized protein</fullName>
    </submittedName>
</protein>
<accession>A0A2P5DY56</accession>
<evidence type="ECO:0000313" key="1">
    <source>
        <dbReference type="EMBL" id="PON78225.1"/>
    </source>
</evidence>